<protein>
    <submittedName>
        <fullName evidence="1">Transcription initiation factor IIE, alpha FINGER, Transcription</fullName>
    </submittedName>
</protein>
<reference evidence="1" key="1">
    <citation type="journal article" date="2021" name="Proc. Natl. Acad. Sci. U.S.A.">
        <title>A Catalog of Tens of Thousands of Viruses from Human Metagenomes Reveals Hidden Associations with Chronic Diseases.</title>
        <authorList>
            <person name="Tisza M.J."/>
            <person name="Buck C.B."/>
        </authorList>
    </citation>
    <scope>NUCLEOTIDE SEQUENCE</scope>
    <source>
        <strain evidence="1">Ctkhg5</strain>
    </source>
</reference>
<proteinExistence type="predicted"/>
<evidence type="ECO:0000313" key="1">
    <source>
        <dbReference type="EMBL" id="DAF92458.1"/>
    </source>
</evidence>
<dbReference type="EMBL" id="BK016067">
    <property type="protein sequence ID" value="DAF92458.1"/>
    <property type="molecule type" value="Genomic_DNA"/>
</dbReference>
<sequence length="101" mass="11730">MTNRQEVAKKLRRIEEDVDYETAFMEIDTIIGTKDNYSFSFFFNRLADLIDPTCSLTLDEELSQELQGDMFRCDKCDAAFPRINGEYRYCPSCGARVVNYA</sequence>
<accession>A0A8S5UDI7</accession>
<name>A0A8S5UDI7_9CAUD</name>
<organism evidence="1">
    <name type="scientific">Siphoviridae sp. ctkhg5</name>
    <dbReference type="NCBI Taxonomy" id="2825643"/>
    <lineage>
        <taxon>Viruses</taxon>
        <taxon>Duplodnaviria</taxon>
        <taxon>Heunggongvirae</taxon>
        <taxon>Uroviricota</taxon>
        <taxon>Caudoviricetes</taxon>
    </lineage>
</organism>